<organism evidence="1 3">
    <name type="scientific">Rufibacter glacialis</name>
    <dbReference type="NCBI Taxonomy" id="1259555"/>
    <lineage>
        <taxon>Bacteria</taxon>
        <taxon>Pseudomonadati</taxon>
        <taxon>Bacteroidota</taxon>
        <taxon>Cytophagia</taxon>
        <taxon>Cytophagales</taxon>
        <taxon>Hymenobacteraceae</taxon>
        <taxon>Rufibacter</taxon>
    </lineage>
</organism>
<protein>
    <recommendedName>
        <fullName evidence="5">STAS/SEC14 domain-containing protein</fullName>
    </recommendedName>
</protein>
<reference evidence="1 3" key="1">
    <citation type="submission" date="2019-07" db="EMBL/GenBank/DDBJ databases">
        <authorList>
            <person name="Qu J.-H."/>
        </authorList>
    </citation>
    <scope>NUCLEOTIDE SEQUENCE [LARGE SCALE GENOMIC DNA]</scope>
    <source>
        <strain evidence="1 3">MDT1-10-3</strain>
    </source>
</reference>
<reference evidence="2 4" key="3">
    <citation type="submission" date="2024-08" db="EMBL/GenBank/DDBJ databases">
        <authorList>
            <person name="Wei W."/>
        </authorList>
    </citation>
    <scope>NUCLEOTIDE SEQUENCE [LARGE SCALE GENOMIC DNA]</scope>
    <source>
        <strain evidence="2 4">XU2</strain>
    </source>
</reference>
<dbReference type="EMBL" id="JBGOGF010000005">
    <property type="protein sequence ID" value="MFA1771857.1"/>
    <property type="molecule type" value="Genomic_DNA"/>
</dbReference>
<dbReference type="EMBL" id="VKKZ01000023">
    <property type="protein sequence ID" value="KAA6431683.1"/>
    <property type="molecule type" value="Genomic_DNA"/>
</dbReference>
<evidence type="ECO:0008006" key="5">
    <source>
        <dbReference type="Google" id="ProtNLM"/>
    </source>
</evidence>
<dbReference type="Proteomes" id="UP000323866">
    <property type="component" value="Unassembled WGS sequence"/>
</dbReference>
<accession>A0A5M8Q932</accession>
<gene>
    <name evidence="2" type="ORF">ACD591_11185</name>
    <name evidence="1" type="ORF">FOE74_16310</name>
</gene>
<reference evidence="1 3" key="2">
    <citation type="submission" date="2019-09" db="EMBL/GenBank/DDBJ databases">
        <title>A bacterium isolated from glacier soil.</title>
        <authorList>
            <person name="Liu Q."/>
        </authorList>
    </citation>
    <scope>NUCLEOTIDE SEQUENCE [LARGE SCALE GENOMIC DNA]</scope>
    <source>
        <strain evidence="1 3">MDT1-10-3</strain>
    </source>
</reference>
<evidence type="ECO:0000313" key="2">
    <source>
        <dbReference type="EMBL" id="MFA1771857.1"/>
    </source>
</evidence>
<dbReference type="AlphaFoldDB" id="A0A5M8Q932"/>
<dbReference type="OrthoDB" id="852207at2"/>
<dbReference type="RefSeq" id="WP_149099704.1">
    <property type="nucleotide sequence ID" value="NZ_BMMG01000006.1"/>
</dbReference>
<proteinExistence type="predicted"/>
<name>A0A5M8Q932_9BACT</name>
<sequence>MNLLPNSPIKMEYSPASDILTVEYPDLSAPLLPIVRESLLVMVETINDYDIKRLLLDTTHTRVAVNEADNRAMSMLLAGELAKTRLQRLARLQLHDPAQERVAQENISHIKEAAVLPYQVQTFFHKPEAIEWLKAPQA</sequence>
<evidence type="ECO:0000313" key="4">
    <source>
        <dbReference type="Proteomes" id="UP001570846"/>
    </source>
</evidence>
<evidence type="ECO:0000313" key="1">
    <source>
        <dbReference type="EMBL" id="KAA6431683.1"/>
    </source>
</evidence>
<dbReference type="Proteomes" id="UP001570846">
    <property type="component" value="Unassembled WGS sequence"/>
</dbReference>
<keyword evidence="4" id="KW-1185">Reference proteome</keyword>
<comment type="caution">
    <text evidence="1">The sequence shown here is derived from an EMBL/GenBank/DDBJ whole genome shotgun (WGS) entry which is preliminary data.</text>
</comment>
<evidence type="ECO:0000313" key="3">
    <source>
        <dbReference type="Proteomes" id="UP000323866"/>
    </source>
</evidence>